<dbReference type="InterPro" id="IPR036188">
    <property type="entry name" value="FAD/NAD-bd_sf"/>
</dbReference>
<dbReference type="RefSeq" id="WP_131923071.1">
    <property type="nucleotide sequence ID" value="NZ_SMAG01000001.1"/>
</dbReference>
<dbReference type="InterPro" id="IPR050407">
    <property type="entry name" value="Geranylgeranyl_reductase"/>
</dbReference>
<sequence length="411" mass="47231">MKTDYDVIIVGSRCAGSTLAIELGAAGYDVLLLDQATFPSDTLSTHAFFNNTVHTLKELGVWPYLEQIEAPEVRQVRFQFEDIKIEGELPVVHHEERSFCIHRKHFDLAMFQRANSFETVTSLEGFRVRKLLKNGEQVFGVEGVDRSGKEMKFQASLVVGADGRLSKIRRELALQPKREVPTDFAFFYGYLTHFKQEPPTKFEVFRIYDRTLVIFPTADDQYVVFTAFPLTNKAWLDAFIQDPSDAYFRFLQTQFQEISFQHRIEEAKLVGKVKGLTGFNNHWYSGMGKGWALAGDSMVFKDPALAQGIHDAILEARSLAEVLKKHENWDQHWDEMKEEYESRVEKSILDRFELGLVLTKNQLMTSEQKFIQQVISTHPEAIKKFLGVYNYANSIDELNQTVANILKSMES</sequence>
<evidence type="ECO:0000259" key="1">
    <source>
        <dbReference type="Pfam" id="PF01494"/>
    </source>
</evidence>
<dbReference type="Proteomes" id="UP000294937">
    <property type="component" value="Unassembled WGS sequence"/>
</dbReference>
<dbReference type="PRINTS" id="PR00420">
    <property type="entry name" value="RNGMNOXGNASE"/>
</dbReference>
<protein>
    <submittedName>
        <fullName evidence="2">2-polyprenyl-6-methoxyphenol hydroxylase-like FAD-dependent oxidoreductase</fullName>
    </submittedName>
</protein>
<proteinExistence type="predicted"/>
<organism evidence="2 3">
    <name type="scientific">Hazenella coriacea</name>
    <dbReference type="NCBI Taxonomy" id="1179467"/>
    <lineage>
        <taxon>Bacteria</taxon>
        <taxon>Bacillati</taxon>
        <taxon>Bacillota</taxon>
        <taxon>Bacilli</taxon>
        <taxon>Bacillales</taxon>
        <taxon>Thermoactinomycetaceae</taxon>
        <taxon>Hazenella</taxon>
    </lineage>
</organism>
<dbReference type="Pfam" id="PF01494">
    <property type="entry name" value="FAD_binding_3"/>
    <property type="match status" value="1"/>
</dbReference>
<dbReference type="EMBL" id="SMAG01000001">
    <property type="protein sequence ID" value="TCS96673.1"/>
    <property type="molecule type" value="Genomic_DNA"/>
</dbReference>
<reference evidence="2 3" key="1">
    <citation type="submission" date="2019-03" db="EMBL/GenBank/DDBJ databases">
        <title>Genomic Encyclopedia of Type Strains, Phase IV (KMG-IV): sequencing the most valuable type-strain genomes for metagenomic binning, comparative biology and taxonomic classification.</title>
        <authorList>
            <person name="Goeker M."/>
        </authorList>
    </citation>
    <scope>NUCLEOTIDE SEQUENCE [LARGE SCALE GENOMIC DNA]</scope>
    <source>
        <strain evidence="2 3">DSM 45707</strain>
    </source>
</reference>
<dbReference type="GO" id="GO:0071949">
    <property type="term" value="F:FAD binding"/>
    <property type="evidence" value="ECO:0007669"/>
    <property type="project" value="InterPro"/>
</dbReference>
<gene>
    <name evidence="2" type="ORF">EDD58_101309</name>
</gene>
<comment type="caution">
    <text evidence="2">The sequence shown here is derived from an EMBL/GenBank/DDBJ whole genome shotgun (WGS) entry which is preliminary data.</text>
</comment>
<keyword evidence="3" id="KW-1185">Reference proteome</keyword>
<dbReference type="Gene3D" id="3.50.50.60">
    <property type="entry name" value="FAD/NAD(P)-binding domain"/>
    <property type="match status" value="1"/>
</dbReference>
<name>A0A4R3LA20_9BACL</name>
<dbReference type="PANTHER" id="PTHR42685">
    <property type="entry name" value="GERANYLGERANYL DIPHOSPHATE REDUCTASE"/>
    <property type="match status" value="1"/>
</dbReference>
<evidence type="ECO:0000313" key="3">
    <source>
        <dbReference type="Proteomes" id="UP000294937"/>
    </source>
</evidence>
<evidence type="ECO:0000313" key="2">
    <source>
        <dbReference type="EMBL" id="TCS96673.1"/>
    </source>
</evidence>
<dbReference type="OrthoDB" id="9806565at2"/>
<feature type="domain" description="FAD-binding" evidence="1">
    <location>
        <begin position="4"/>
        <end position="327"/>
    </location>
</feature>
<dbReference type="AlphaFoldDB" id="A0A4R3LA20"/>
<dbReference type="PANTHER" id="PTHR42685:SF22">
    <property type="entry name" value="CONDITIONED MEDIUM FACTOR RECEPTOR 1"/>
    <property type="match status" value="1"/>
</dbReference>
<dbReference type="SUPFAM" id="SSF51905">
    <property type="entry name" value="FAD/NAD(P)-binding domain"/>
    <property type="match status" value="1"/>
</dbReference>
<dbReference type="InterPro" id="IPR002938">
    <property type="entry name" value="FAD-bd"/>
</dbReference>
<accession>A0A4R3LA20</accession>